<dbReference type="AlphaFoldDB" id="A0A0F5JZK4"/>
<dbReference type="PANTHER" id="PTHR30344">
    <property type="entry name" value="6-PHOSPHOGLUCONOLACTONASE-RELATED"/>
    <property type="match status" value="1"/>
</dbReference>
<evidence type="ECO:0008006" key="6">
    <source>
        <dbReference type="Google" id="ProtNLM"/>
    </source>
</evidence>
<dbReference type="Proteomes" id="UP000033618">
    <property type="component" value="Unassembled WGS sequence"/>
</dbReference>
<comment type="similarity">
    <text evidence="1">Belongs to the cycloisomerase 2 family.</text>
</comment>
<dbReference type="Gene3D" id="2.130.10.10">
    <property type="entry name" value="YVTN repeat-like/Quinoprotein amine dehydrogenase"/>
    <property type="match status" value="2"/>
</dbReference>
<keyword evidence="2" id="KW-0119">Carbohydrate metabolism</keyword>
<accession>A0A0F5JZK4</accession>
<dbReference type="GO" id="GO:0017057">
    <property type="term" value="F:6-phosphogluconolactonase activity"/>
    <property type="evidence" value="ECO:0007669"/>
    <property type="project" value="TreeGrafter"/>
</dbReference>
<gene>
    <name evidence="4" type="ORF">WM40_15800</name>
</gene>
<keyword evidence="2" id="KW-0313">Glucose metabolism</keyword>
<dbReference type="PATRIC" id="fig|28092.6.peg.3726"/>
<evidence type="ECO:0000313" key="4">
    <source>
        <dbReference type="EMBL" id="KKB62742.1"/>
    </source>
</evidence>
<sequence length="399" mass="42240">MGGQPYYVLVSNALDGAIGVYRMDRETGALTARASLETGDAVSALAPSPDGRYVFAVTKGPKAGGAGIAVFAGVDAAEPFSLLHHTPIAHPLAYLTVDPSGHYLVGASYHQHAIVLYRVTDIVNGHGDPVQVVGDIGHAHSAVFSANGRDLYIAALGDDAIHAFALQTYPTLTLEAGPTVTLPAGFGPRHLRLSASETRLLVLSELQGTLATVSRNPDSGALGDVQVAPIPDAISHLHPGAARGPAKYASKGPARPATCLPPEDHHVEQTRAHTFAPVPDTSREGDVWAADIHVSPDGRFVYTSERTTSQLIGYRHRADAHAMGNDTAEPAIDYFHSAHTETQPRGFRIDPQGRFLVACGERSQLVSVYRINVEDGALQRVAQVPGGRGANWIEILAPR</sequence>
<dbReference type="SUPFAM" id="SSF51004">
    <property type="entry name" value="C-terminal (heme d1) domain of cytochrome cd1-nitrite reductase"/>
    <property type="match status" value="1"/>
</dbReference>
<feature type="region of interest" description="Disordered" evidence="3">
    <location>
        <begin position="241"/>
        <end position="262"/>
    </location>
</feature>
<dbReference type="InterPro" id="IPR015943">
    <property type="entry name" value="WD40/YVTN_repeat-like_dom_sf"/>
</dbReference>
<evidence type="ECO:0000313" key="5">
    <source>
        <dbReference type="Proteomes" id="UP000033618"/>
    </source>
</evidence>
<protein>
    <recommendedName>
        <fullName evidence="6">6-phosphogluconolactonase</fullName>
    </recommendedName>
</protein>
<dbReference type="InterPro" id="IPR019405">
    <property type="entry name" value="Lactonase_7-beta_prop"/>
</dbReference>
<evidence type="ECO:0000256" key="3">
    <source>
        <dbReference type="SAM" id="MobiDB-lite"/>
    </source>
</evidence>
<keyword evidence="5" id="KW-1185">Reference proteome</keyword>
<dbReference type="EMBL" id="LAQU01000016">
    <property type="protein sequence ID" value="KKB62742.1"/>
    <property type="molecule type" value="Genomic_DNA"/>
</dbReference>
<reference evidence="4 5" key="1">
    <citation type="submission" date="2015-03" db="EMBL/GenBank/DDBJ databases">
        <title>Draft Genome Sequence of Burkholderia andropogonis type strain ICMP2807, isolated from Sorghum bicolor.</title>
        <authorList>
            <person name="Lopes-Santos L."/>
            <person name="Castro D.B."/>
            <person name="Ottoboni L.M."/>
            <person name="Park D."/>
            <person name="Weirc B.S."/>
            <person name="Destefano S.A."/>
        </authorList>
    </citation>
    <scope>NUCLEOTIDE SEQUENCE [LARGE SCALE GENOMIC DNA]</scope>
    <source>
        <strain evidence="4 5">ICMP2807</strain>
    </source>
</reference>
<dbReference type="PANTHER" id="PTHR30344:SF1">
    <property type="entry name" value="6-PHOSPHOGLUCONOLACTONASE"/>
    <property type="match status" value="1"/>
</dbReference>
<dbReference type="GO" id="GO:0006006">
    <property type="term" value="P:glucose metabolic process"/>
    <property type="evidence" value="ECO:0007669"/>
    <property type="project" value="UniProtKB-KW"/>
</dbReference>
<dbReference type="STRING" id="28092.WM40_15800"/>
<evidence type="ECO:0000256" key="1">
    <source>
        <dbReference type="ARBA" id="ARBA00005564"/>
    </source>
</evidence>
<dbReference type="InterPro" id="IPR050282">
    <property type="entry name" value="Cycloisomerase_2"/>
</dbReference>
<proteinExistence type="inferred from homology"/>
<name>A0A0F5JZK4_9BURK</name>
<comment type="caution">
    <text evidence="4">The sequence shown here is derived from an EMBL/GenBank/DDBJ whole genome shotgun (WGS) entry which is preliminary data.</text>
</comment>
<dbReference type="InterPro" id="IPR011048">
    <property type="entry name" value="Haem_d1_sf"/>
</dbReference>
<evidence type="ECO:0000256" key="2">
    <source>
        <dbReference type="ARBA" id="ARBA00022526"/>
    </source>
</evidence>
<organism evidence="4 5">
    <name type="scientific">Robbsia andropogonis</name>
    <dbReference type="NCBI Taxonomy" id="28092"/>
    <lineage>
        <taxon>Bacteria</taxon>
        <taxon>Pseudomonadati</taxon>
        <taxon>Pseudomonadota</taxon>
        <taxon>Betaproteobacteria</taxon>
        <taxon>Burkholderiales</taxon>
        <taxon>Burkholderiaceae</taxon>
        <taxon>Robbsia</taxon>
    </lineage>
</organism>
<dbReference type="Pfam" id="PF10282">
    <property type="entry name" value="Lactonase"/>
    <property type="match status" value="2"/>
</dbReference>